<evidence type="ECO:0000313" key="1">
    <source>
        <dbReference type="EMBL" id="QHU00343.1"/>
    </source>
</evidence>
<accession>A0A6C0J4V0</accession>
<reference evidence="1" key="1">
    <citation type="journal article" date="2020" name="Nature">
        <title>Giant virus diversity and host interactions through global metagenomics.</title>
        <authorList>
            <person name="Schulz F."/>
            <person name="Roux S."/>
            <person name="Paez-Espino D."/>
            <person name="Jungbluth S."/>
            <person name="Walsh D.A."/>
            <person name="Denef V.J."/>
            <person name="McMahon K.D."/>
            <person name="Konstantinidis K.T."/>
            <person name="Eloe-Fadrosh E.A."/>
            <person name="Kyrpides N.C."/>
            <person name="Woyke T."/>
        </authorList>
    </citation>
    <scope>NUCLEOTIDE SEQUENCE</scope>
    <source>
        <strain evidence="1">GVMAG-M-3300025860-12</strain>
    </source>
</reference>
<name>A0A6C0J4V0_9ZZZZ</name>
<organism evidence="1">
    <name type="scientific">viral metagenome</name>
    <dbReference type="NCBI Taxonomy" id="1070528"/>
    <lineage>
        <taxon>unclassified sequences</taxon>
        <taxon>metagenomes</taxon>
        <taxon>organismal metagenomes</taxon>
    </lineage>
</organism>
<proteinExistence type="predicted"/>
<protein>
    <submittedName>
        <fullName evidence="1">Uncharacterized protein</fullName>
    </submittedName>
</protein>
<dbReference type="AlphaFoldDB" id="A0A6C0J4V0"/>
<dbReference type="EMBL" id="MN740326">
    <property type="protein sequence ID" value="QHU00343.1"/>
    <property type="molecule type" value="Genomic_DNA"/>
</dbReference>
<sequence>MILLGVEILIICALGYGIKKIFFNSYTRTNYLLTYEPTENNDDTEIPPKYEDISSNISSSSLISLQLYE</sequence>